<keyword evidence="2" id="KW-0805">Transcription regulation</keyword>
<evidence type="ECO:0000256" key="6">
    <source>
        <dbReference type="SAM" id="MobiDB-lite"/>
    </source>
</evidence>
<dbReference type="GO" id="GO:0005634">
    <property type="term" value="C:nucleus"/>
    <property type="evidence" value="ECO:0007669"/>
    <property type="project" value="UniProtKB-SubCell"/>
</dbReference>
<feature type="region of interest" description="Disordered" evidence="6">
    <location>
        <begin position="29"/>
        <end position="79"/>
    </location>
</feature>
<dbReference type="STRING" id="6573.A0A210QFU9"/>
<evidence type="ECO:0000256" key="3">
    <source>
        <dbReference type="ARBA" id="ARBA00023125"/>
    </source>
</evidence>
<keyword evidence="4" id="KW-0804">Transcription</keyword>
<accession>A0A210QFU9</accession>
<name>A0A210QFU9_MIZYE</name>
<reference evidence="8 9" key="1">
    <citation type="journal article" date="2017" name="Nat. Ecol. Evol.">
        <title>Scallop genome provides insights into evolution of bilaterian karyotype and development.</title>
        <authorList>
            <person name="Wang S."/>
            <person name="Zhang J."/>
            <person name="Jiao W."/>
            <person name="Li J."/>
            <person name="Xun X."/>
            <person name="Sun Y."/>
            <person name="Guo X."/>
            <person name="Huan P."/>
            <person name="Dong B."/>
            <person name="Zhang L."/>
            <person name="Hu X."/>
            <person name="Sun X."/>
            <person name="Wang J."/>
            <person name="Zhao C."/>
            <person name="Wang Y."/>
            <person name="Wang D."/>
            <person name="Huang X."/>
            <person name="Wang R."/>
            <person name="Lv J."/>
            <person name="Li Y."/>
            <person name="Zhang Z."/>
            <person name="Liu B."/>
            <person name="Lu W."/>
            <person name="Hui Y."/>
            <person name="Liang J."/>
            <person name="Zhou Z."/>
            <person name="Hou R."/>
            <person name="Li X."/>
            <person name="Liu Y."/>
            <person name="Li H."/>
            <person name="Ning X."/>
            <person name="Lin Y."/>
            <person name="Zhao L."/>
            <person name="Xing Q."/>
            <person name="Dou J."/>
            <person name="Li Y."/>
            <person name="Mao J."/>
            <person name="Guo H."/>
            <person name="Dou H."/>
            <person name="Li T."/>
            <person name="Mu C."/>
            <person name="Jiang W."/>
            <person name="Fu Q."/>
            <person name="Fu X."/>
            <person name="Miao Y."/>
            <person name="Liu J."/>
            <person name="Yu Q."/>
            <person name="Li R."/>
            <person name="Liao H."/>
            <person name="Li X."/>
            <person name="Kong Y."/>
            <person name="Jiang Z."/>
            <person name="Chourrout D."/>
            <person name="Li R."/>
            <person name="Bao Z."/>
        </authorList>
    </citation>
    <scope>NUCLEOTIDE SEQUENCE [LARGE SCALE GENOMIC DNA]</scope>
    <source>
        <strain evidence="8 9">PY_sf001</strain>
    </source>
</reference>
<feature type="compositionally biased region" description="Basic and acidic residues" evidence="6">
    <location>
        <begin position="34"/>
        <end position="43"/>
    </location>
</feature>
<gene>
    <name evidence="8" type="ORF">KP79_PYT07723</name>
</gene>
<feature type="domain" description="BHLH" evidence="7">
    <location>
        <begin position="69"/>
        <end position="122"/>
    </location>
</feature>
<evidence type="ECO:0000313" key="9">
    <source>
        <dbReference type="Proteomes" id="UP000242188"/>
    </source>
</evidence>
<evidence type="ECO:0000256" key="5">
    <source>
        <dbReference type="ARBA" id="ARBA00023242"/>
    </source>
</evidence>
<evidence type="ECO:0000256" key="2">
    <source>
        <dbReference type="ARBA" id="ARBA00023015"/>
    </source>
</evidence>
<dbReference type="GO" id="GO:0046983">
    <property type="term" value="F:protein dimerization activity"/>
    <property type="evidence" value="ECO:0007669"/>
    <property type="project" value="InterPro"/>
</dbReference>
<evidence type="ECO:0000259" key="7">
    <source>
        <dbReference type="PROSITE" id="PS50888"/>
    </source>
</evidence>
<dbReference type="GO" id="GO:0000978">
    <property type="term" value="F:RNA polymerase II cis-regulatory region sequence-specific DNA binding"/>
    <property type="evidence" value="ECO:0007669"/>
    <property type="project" value="TreeGrafter"/>
</dbReference>
<dbReference type="PANTHER" id="PTHR15741">
    <property type="entry name" value="BASIC HELIX-LOOP-HELIX ZIP TRANSCRIPTION FACTOR"/>
    <property type="match status" value="1"/>
</dbReference>
<keyword evidence="9" id="KW-1185">Reference proteome</keyword>
<dbReference type="InterPro" id="IPR036638">
    <property type="entry name" value="HLH_DNA-bd_sf"/>
</dbReference>
<dbReference type="SUPFAM" id="SSF47459">
    <property type="entry name" value="HLH, helix-loop-helix DNA-binding domain"/>
    <property type="match status" value="1"/>
</dbReference>
<comment type="caution">
    <text evidence="8">The sequence shown here is derived from an EMBL/GenBank/DDBJ whole genome shotgun (WGS) entry which is preliminary data.</text>
</comment>
<dbReference type="AlphaFoldDB" id="A0A210QFU9"/>
<evidence type="ECO:0000313" key="8">
    <source>
        <dbReference type="EMBL" id="OWF47491.1"/>
    </source>
</evidence>
<dbReference type="Pfam" id="PF00010">
    <property type="entry name" value="HLH"/>
    <property type="match status" value="1"/>
</dbReference>
<dbReference type="PANTHER" id="PTHR15741:SF27">
    <property type="entry name" value="TRANSCRIPTION FACTOR AP-4"/>
    <property type="match status" value="1"/>
</dbReference>
<dbReference type="EMBL" id="NEDP02003883">
    <property type="protein sequence ID" value="OWF47491.1"/>
    <property type="molecule type" value="Genomic_DNA"/>
</dbReference>
<dbReference type="InterPro" id="IPR052207">
    <property type="entry name" value="Max-like/E-box_TFs"/>
</dbReference>
<dbReference type="PROSITE" id="PS50888">
    <property type="entry name" value="BHLH"/>
    <property type="match status" value="1"/>
</dbReference>
<evidence type="ECO:0000256" key="4">
    <source>
        <dbReference type="ARBA" id="ARBA00023163"/>
    </source>
</evidence>
<dbReference type="OrthoDB" id="6022628at2759"/>
<protein>
    <recommendedName>
        <fullName evidence="7">BHLH domain-containing protein</fullName>
    </recommendedName>
</protein>
<evidence type="ECO:0000256" key="1">
    <source>
        <dbReference type="ARBA" id="ARBA00004123"/>
    </source>
</evidence>
<keyword evidence="5" id="KW-0539">Nucleus</keyword>
<keyword evidence="3" id="KW-0238">DNA-binding</keyword>
<comment type="subcellular location">
    <subcellularLocation>
        <location evidence="1">Nucleus</location>
    </subcellularLocation>
</comment>
<dbReference type="Proteomes" id="UP000242188">
    <property type="component" value="Unassembled WGS sequence"/>
</dbReference>
<proteinExistence type="predicted"/>
<dbReference type="GO" id="GO:0000981">
    <property type="term" value="F:DNA-binding transcription factor activity, RNA polymerase II-specific"/>
    <property type="evidence" value="ECO:0007669"/>
    <property type="project" value="TreeGrafter"/>
</dbReference>
<dbReference type="Gene3D" id="4.10.280.10">
    <property type="entry name" value="Helix-loop-helix DNA-binding domain"/>
    <property type="match status" value="1"/>
</dbReference>
<dbReference type="InterPro" id="IPR011598">
    <property type="entry name" value="bHLH_dom"/>
</dbReference>
<organism evidence="8 9">
    <name type="scientific">Mizuhopecten yessoensis</name>
    <name type="common">Japanese scallop</name>
    <name type="synonym">Patinopecten yessoensis</name>
    <dbReference type="NCBI Taxonomy" id="6573"/>
    <lineage>
        <taxon>Eukaryota</taxon>
        <taxon>Metazoa</taxon>
        <taxon>Spiralia</taxon>
        <taxon>Lophotrochozoa</taxon>
        <taxon>Mollusca</taxon>
        <taxon>Bivalvia</taxon>
        <taxon>Autobranchia</taxon>
        <taxon>Pteriomorphia</taxon>
        <taxon>Pectinida</taxon>
        <taxon>Pectinoidea</taxon>
        <taxon>Pectinidae</taxon>
        <taxon>Mizuhopecten</taxon>
    </lineage>
</organism>
<sequence length="125" mass="14077">MKVVDDYETPLTINDAITQLDKDISTKLKVNGHYGEKTRRKSDGNCSSTGSSPKHGRKCGRPANPVPRHKRDSHIKAEYKRRDKIQKGFDTLRELVPALEDCSPKESKSAMLCKMCCRMVCQPQG</sequence>